<protein>
    <submittedName>
        <fullName evidence="2">Uncharacterized protein</fullName>
    </submittedName>
</protein>
<evidence type="ECO:0000313" key="2">
    <source>
        <dbReference type="EMBL" id="TDZ35130.1"/>
    </source>
</evidence>
<evidence type="ECO:0000256" key="1">
    <source>
        <dbReference type="SAM" id="MobiDB-lite"/>
    </source>
</evidence>
<dbReference type="EMBL" id="QAPG01000045">
    <property type="protein sequence ID" value="TDZ35130.1"/>
    <property type="molecule type" value="Genomic_DNA"/>
</dbReference>
<comment type="caution">
    <text evidence="2">The sequence shown here is derived from an EMBL/GenBank/DDBJ whole genome shotgun (WGS) entry which is preliminary data.</text>
</comment>
<accession>A0A4R8QC55</accession>
<gene>
    <name evidence="2" type="ORF">C8035_v009976</name>
</gene>
<name>A0A4R8QC55_9PEZI</name>
<organism evidence="2 3">
    <name type="scientific">Colletotrichum spinosum</name>
    <dbReference type="NCBI Taxonomy" id="1347390"/>
    <lineage>
        <taxon>Eukaryota</taxon>
        <taxon>Fungi</taxon>
        <taxon>Dikarya</taxon>
        <taxon>Ascomycota</taxon>
        <taxon>Pezizomycotina</taxon>
        <taxon>Sordariomycetes</taxon>
        <taxon>Hypocreomycetidae</taxon>
        <taxon>Glomerellales</taxon>
        <taxon>Glomerellaceae</taxon>
        <taxon>Colletotrichum</taxon>
        <taxon>Colletotrichum orbiculare species complex</taxon>
    </lineage>
</organism>
<feature type="region of interest" description="Disordered" evidence="1">
    <location>
        <begin position="1"/>
        <end position="35"/>
    </location>
</feature>
<reference evidence="2 3" key="1">
    <citation type="submission" date="2018-11" db="EMBL/GenBank/DDBJ databases">
        <title>Genome sequence and assembly of Colletotrichum spinosum.</title>
        <authorList>
            <person name="Gan P."/>
            <person name="Shirasu K."/>
        </authorList>
    </citation>
    <scope>NUCLEOTIDE SEQUENCE [LARGE SCALE GENOMIC DNA]</scope>
    <source>
        <strain evidence="2 3">CBS 515.97</strain>
    </source>
</reference>
<evidence type="ECO:0000313" key="3">
    <source>
        <dbReference type="Proteomes" id="UP000295083"/>
    </source>
</evidence>
<proteinExistence type="predicted"/>
<keyword evidence="3" id="KW-1185">Reference proteome</keyword>
<dbReference type="AlphaFoldDB" id="A0A4R8QC55"/>
<dbReference type="Proteomes" id="UP000295083">
    <property type="component" value="Unassembled WGS sequence"/>
</dbReference>
<sequence length="75" mass="8172">MTRASHGGHAKTSQYDGVNHDMEQSIAGRAREKNRWSHLNPPLALEDEPTMAVQSTPATTTTVAYCMSSAHGFTQ</sequence>
<feature type="compositionally biased region" description="Basic and acidic residues" evidence="1">
    <location>
        <begin position="18"/>
        <end position="35"/>
    </location>
</feature>